<keyword evidence="3" id="KW-1185">Reference proteome</keyword>
<organism evidence="2 3">
    <name type="scientific">Roseicitreum antarcticum</name>
    <dbReference type="NCBI Taxonomy" id="564137"/>
    <lineage>
        <taxon>Bacteria</taxon>
        <taxon>Pseudomonadati</taxon>
        <taxon>Pseudomonadota</taxon>
        <taxon>Alphaproteobacteria</taxon>
        <taxon>Rhodobacterales</taxon>
        <taxon>Paracoccaceae</taxon>
        <taxon>Roseicitreum</taxon>
    </lineage>
</organism>
<accession>A0A1H3E5S9</accession>
<evidence type="ECO:0000256" key="1">
    <source>
        <dbReference type="SAM" id="MobiDB-lite"/>
    </source>
</evidence>
<dbReference type="STRING" id="564137.SAMN04488238_11820"/>
<evidence type="ECO:0000313" key="2">
    <source>
        <dbReference type="EMBL" id="SDX74025.1"/>
    </source>
</evidence>
<name>A0A1H3E5S9_9RHOB</name>
<proteinExistence type="predicted"/>
<dbReference type="EMBL" id="FNOM01000018">
    <property type="protein sequence ID" value="SDX74025.1"/>
    <property type="molecule type" value="Genomic_DNA"/>
</dbReference>
<evidence type="ECO:0000313" key="3">
    <source>
        <dbReference type="Proteomes" id="UP000198539"/>
    </source>
</evidence>
<dbReference type="AlphaFoldDB" id="A0A1H3E5S9"/>
<gene>
    <name evidence="2" type="ORF">SAMN04488238_11820</name>
</gene>
<dbReference type="Proteomes" id="UP000198539">
    <property type="component" value="Unassembled WGS sequence"/>
</dbReference>
<dbReference type="RefSeq" id="WP_092892190.1">
    <property type="nucleotide sequence ID" value="NZ_CP061502.1"/>
</dbReference>
<protein>
    <submittedName>
        <fullName evidence="2">Uncharacterized protein</fullName>
    </submittedName>
</protein>
<feature type="region of interest" description="Disordered" evidence="1">
    <location>
        <begin position="182"/>
        <end position="228"/>
    </location>
</feature>
<reference evidence="2 3" key="1">
    <citation type="submission" date="2016-10" db="EMBL/GenBank/DDBJ databases">
        <authorList>
            <person name="de Groot N.N."/>
        </authorList>
    </citation>
    <scope>NUCLEOTIDE SEQUENCE [LARGE SCALE GENOMIC DNA]</scope>
    <source>
        <strain evidence="2 3">CGMCC 1.8894</strain>
    </source>
</reference>
<dbReference type="OrthoDB" id="7822067at2"/>
<sequence>MPNLTERRLFEALGILIGDRGNDGRRALRVDEFDRLFGPANAQTMREIQRVSETVTETGVTVEGVLVDIANLNTTADNIIAEVNAFTTSIQTDFDALLVDVDGANAAALQAQAARDAAIAEAANALASANSAGNSQTQSAASATAAGLSEASAANAAATAATSQTNAENAATASAASAATADTRATDADQSATAAQASRTAAETARSGAESAETNAATSATNAEASSAQASSSATNAATSANSAGDSATASASSASAAQTSASDASQSATAASDSEIAAQTEASAAGVARSQAVTASENADAAAALAGERLTVTSQITSRGISVLRDQFLAEFNAANWTRDNAQGELTLVDNTLYSIGQDWRFVTDLGEVDGLQTRSDRANWRGPRNAERYVVDVDFTLESGSIAGACVYLDWVNSASTVSRVEVPLSMSSSGPVVTGQPMTATMLIERPSDFAGVFDYNRLIVYANRNTLVSGNAEKTIRFHRISIRPANDAEARVIDIAASVTQEALTRANDDAALATQISTVQSDLGDVSAEVSTQATAISTIEGNAAATLAFRAEAGSAGATLELIAASDPTGTTSMARIDAANIILNGSVTAAQLSTGLLITDTAQIGDAVITGANIGEAEITTANIADATITSAKIAGGIESDNYTPGPDGSGWAIYRSGFAQFGTLSLREGAVTTIGSVQRASYDTTSVWVDILSVDIPAFSGATLTAIVSGLMTQTSRQNSEGDVFYAYGSYRVVINGTVRFTRSAESGPGTGVFAVPSLTSGDNTITVQGSYTGDNSTLFKPEILELSIVGILSKR</sequence>